<evidence type="ECO:0000313" key="11">
    <source>
        <dbReference type="Proteomes" id="UP000198612"/>
    </source>
</evidence>
<evidence type="ECO:0000256" key="6">
    <source>
        <dbReference type="SAM" id="Phobius"/>
    </source>
</evidence>
<evidence type="ECO:0000256" key="2">
    <source>
        <dbReference type="ARBA" id="ARBA00022519"/>
    </source>
</evidence>
<evidence type="ECO:0000256" key="3">
    <source>
        <dbReference type="ARBA" id="ARBA00022692"/>
    </source>
</evidence>
<keyword evidence="4 6" id="KW-1133">Transmembrane helix</keyword>
<dbReference type="Proteomes" id="UP000324896">
    <property type="component" value="Unassembled WGS sequence"/>
</dbReference>
<keyword evidence="2" id="KW-0997">Cell inner membrane</keyword>
<keyword evidence="5 6" id="KW-0472">Membrane</keyword>
<dbReference type="GO" id="GO:0005886">
    <property type="term" value="C:plasma membrane"/>
    <property type="evidence" value="ECO:0007669"/>
    <property type="project" value="InterPro"/>
</dbReference>
<organism evidence="8 14">
    <name type="scientific">Halanaerobium congolense</name>
    <dbReference type="NCBI Taxonomy" id="54121"/>
    <lineage>
        <taxon>Bacteria</taxon>
        <taxon>Bacillati</taxon>
        <taxon>Bacillota</taxon>
        <taxon>Clostridia</taxon>
        <taxon>Halanaerobiales</taxon>
        <taxon>Halanaerobiaceae</taxon>
        <taxon>Halanaerobium</taxon>
    </lineage>
</organism>
<sequence length="200" mass="22871">MDRKSIFLVLFIFIIIALAFYFSLDEVGVVPEAAPPADNSAEEKLKGVNFTVYNDQKNQRLKLISEEVDNFKSESRMELKPIKGEVYSTESGKLLYTLDGDFGTYYTELKYLEIRDNVVLASEEYHILADELDYDMQQNYLEGRGSVKITGSEFKSFAEAFNSNLNLNDLELSKKSSPERAKIIFDELPEDSKTEEPNNE</sequence>
<evidence type="ECO:0000313" key="13">
    <source>
        <dbReference type="Proteomes" id="UP000247389"/>
    </source>
</evidence>
<reference evidence="11 12" key="1">
    <citation type="submission" date="2016-10" db="EMBL/GenBank/DDBJ databases">
        <authorList>
            <person name="Varghese N."/>
            <person name="Submissions S."/>
        </authorList>
    </citation>
    <scope>NUCLEOTIDE SEQUENCE [LARGE SCALE GENOMIC DNA]</scope>
    <source>
        <strain evidence="8 14">WG10</strain>
        <strain evidence="9 12">WG2</strain>
        <strain evidence="10 11">WG5</strain>
    </source>
</reference>
<accession>A0A1G6J5C1</accession>
<dbReference type="InterPro" id="IPR052363">
    <property type="entry name" value="LPS_export_LptC"/>
</dbReference>
<keyword evidence="12" id="KW-1185">Reference proteome</keyword>
<feature type="transmembrane region" description="Helical" evidence="6">
    <location>
        <begin position="7"/>
        <end position="24"/>
    </location>
</feature>
<dbReference type="NCBIfam" id="TIGR04409">
    <property type="entry name" value="LptC_YrbK"/>
    <property type="match status" value="1"/>
</dbReference>
<evidence type="ECO:0000313" key="9">
    <source>
        <dbReference type="EMBL" id="SDF22293.1"/>
    </source>
</evidence>
<protein>
    <submittedName>
        <fullName evidence="8">LPS export ABC transporter protein LptC</fullName>
    </submittedName>
</protein>
<dbReference type="EMBL" id="FNBJ01000008">
    <property type="protein sequence ID" value="SDF22293.1"/>
    <property type="molecule type" value="Genomic_DNA"/>
</dbReference>
<dbReference type="Pfam" id="PF06835">
    <property type="entry name" value="LptC"/>
    <property type="match status" value="1"/>
</dbReference>
<dbReference type="AlphaFoldDB" id="A0A1G6J5C1"/>
<dbReference type="GO" id="GO:0030288">
    <property type="term" value="C:outer membrane-bounded periplasmic space"/>
    <property type="evidence" value="ECO:0007669"/>
    <property type="project" value="TreeGrafter"/>
</dbReference>
<keyword evidence="3 6" id="KW-0812">Transmembrane</keyword>
<reference evidence="7 13" key="2">
    <citation type="submission" date="2018-04" db="EMBL/GenBank/DDBJ databases">
        <title>Subsurface microbial communities from deep shales in Ohio and West Virginia, USA.</title>
        <authorList>
            <person name="Wrighton K."/>
        </authorList>
    </citation>
    <scope>NUCLEOTIDE SEQUENCE [LARGE SCALE GENOMIC DNA]</scope>
    <source>
        <strain evidence="7 13">MSL28</strain>
    </source>
</reference>
<dbReference type="RefSeq" id="WP_089719527.1">
    <property type="nucleotide sequence ID" value="NZ_FMYT01000002.1"/>
</dbReference>
<dbReference type="EMBL" id="FMYT01000002">
    <property type="protein sequence ID" value="SDC13819.1"/>
    <property type="molecule type" value="Genomic_DNA"/>
</dbReference>
<evidence type="ECO:0000256" key="1">
    <source>
        <dbReference type="ARBA" id="ARBA00022475"/>
    </source>
</evidence>
<evidence type="ECO:0000313" key="8">
    <source>
        <dbReference type="EMBL" id="SDC13819.1"/>
    </source>
</evidence>
<evidence type="ECO:0000256" key="5">
    <source>
        <dbReference type="ARBA" id="ARBA00023136"/>
    </source>
</evidence>
<evidence type="ECO:0000313" key="12">
    <source>
        <dbReference type="Proteomes" id="UP000199519"/>
    </source>
</evidence>
<gene>
    <name evidence="7" type="ORF">C8C78_10129</name>
    <name evidence="8" type="ORF">SAMN04488597_102183</name>
    <name evidence="9" type="ORF">SAMN04488598_10825</name>
    <name evidence="10" type="ORF">SAMN04515652_10643</name>
</gene>
<dbReference type="InterPro" id="IPR026265">
    <property type="entry name" value="LptC"/>
</dbReference>
<dbReference type="PANTHER" id="PTHR37481">
    <property type="entry name" value="LIPOPOLYSACCHARIDE EXPORT SYSTEM PROTEIN LPTC"/>
    <property type="match status" value="1"/>
</dbReference>
<dbReference type="GO" id="GO:0017089">
    <property type="term" value="F:glycolipid transfer activity"/>
    <property type="evidence" value="ECO:0007669"/>
    <property type="project" value="TreeGrafter"/>
</dbReference>
<proteinExistence type="predicted"/>
<evidence type="ECO:0000313" key="14">
    <source>
        <dbReference type="Proteomes" id="UP000324896"/>
    </source>
</evidence>
<dbReference type="Proteomes" id="UP000198612">
    <property type="component" value="Unassembled WGS sequence"/>
</dbReference>
<dbReference type="EMBL" id="QICM01000001">
    <property type="protein sequence ID" value="PXV70037.1"/>
    <property type="molecule type" value="Genomic_DNA"/>
</dbReference>
<dbReference type="InterPro" id="IPR010664">
    <property type="entry name" value="LipoPS_assembly_LptC-rel"/>
</dbReference>
<dbReference type="GO" id="GO:0015221">
    <property type="term" value="F:lipopolysaccharide transmembrane transporter activity"/>
    <property type="evidence" value="ECO:0007669"/>
    <property type="project" value="InterPro"/>
</dbReference>
<dbReference type="Proteomes" id="UP000199519">
    <property type="component" value="Unassembled WGS sequence"/>
</dbReference>
<name>A0A1G6J5C1_9FIRM</name>
<dbReference type="Gene3D" id="2.60.450.10">
    <property type="entry name" value="Lipopolysaccharide (LPS) transport protein A like domain"/>
    <property type="match status" value="1"/>
</dbReference>
<keyword evidence="1" id="KW-1003">Cell membrane</keyword>
<dbReference type="EMBL" id="FOHG01000006">
    <property type="protein sequence ID" value="SES79132.1"/>
    <property type="molecule type" value="Genomic_DNA"/>
</dbReference>
<evidence type="ECO:0000313" key="7">
    <source>
        <dbReference type="EMBL" id="PXV70037.1"/>
    </source>
</evidence>
<dbReference type="PANTHER" id="PTHR37481:SF1">
    <property type="entry name" value="LIPOPOLYSACCHARIDE EXPORT SYSTEM PROTEIN LPTC"/>
    <property type="match status" value="1"/>
</dbReference>
<evidence type="ECO:0000256" key="4">
    <source>
        <dbReference type="ARBA" id="ARBA00022989"/>
    </source>
</evidence>
<dbReference type="Proteomes" id="UP000247389">
    <property type="component" value="Unassembled WGS sequence"/>
</dbReference>
<evidence type="ECO:0000313" key="10">
    <source>
        <dbReference type="EMBL" id="SES79132.1"/>
    </source>
</evidence>